<comment type="function">
    <text evidence="9">Catalyzes two reactions in de novo purine nucleotide biosynthesis. Catalyzes the breakdown of 5-aminoimidazole- (N-succinylocarboxamide) ribotide (SAICAR or 2-[5-amino-1-(5-phospho-beta-D-ribosyl)imidazole-4-carboxamido]succinate) to 5-aminoimidazole-4-carboxamide ribotide (AICAR or 5-amino-1-(5-phospho-beta-D-ribosyl)imidazole-4-carboxamide) and fumarate, and of adenylosuccinate (ADS or N(6)-(1,2-dicarboxyethyl)-AMP) to adenosine monophosphate (AMP) and fumarate.</text>
</comment>
<dbReference type="Pfam" id="PF08328">
    <property type="entry name" value="ASL_C"/>
    <property type="match status" value="1"/>
</dbReference>
<evidence type="ECO:0000256" key="3">
    <source>
        <dbReference type="ARBA" id="ARBA00008273"/>
    </source>
</evidence>
<evidence type="ECO:0000313" key="16">
    <source>
        <dbReference type="EMBL" id="TCJ82614.1"/>
    </source>
</evidence>
<dbReference type="FunFam" id="1.20.200.10:FF:000004">
    <property type="entry name" value="Adenylosuccinate lyase"/>
    <property type="match status" value="1"/>
</dbReference>
<dbReference type="Pfam" id="PF00206">
    <property type="entry name" value="Lyase_1"/>
    <property type="match status" value="1"/>
</dbReference>
<evidence type="ECO:0000259" key="14">
    <source>
        <dbReference type="Pfam" id="PF00206"/>
    </source>
</evidence>
<evidence type="ECO:0000256" key="6">
    <source>
        <dbReference type="ARBA" id="ARBA00022755"/>
    </source>
</evidence>
<evidence type="ECO:0000259" key="15">
    <source>
        <dbReference type="Pfam" id="PF08328"/>
    </source>
</evidence>
<gene>
    <name evidence="16" type="ORF">EV695_3345</name>
</gene>
<dbReference type="InterPro" id="IPR020557">
    <property type="entry name" value="Fumarate_lyase_CS"/>
</dbReference>
<dbReference type="GO" id="GO:0044208">
    <property type="term" value="P:'de novo' AMP biosynthetic process"/>
    <property type="evidence" value="ECO:0007669"/>
    <property type="project" value="UniProtKB-UniPathway"/>
</dbReference>
<dbReference type="FunFam" id="1.10.40.30:FF:000004">
    <property type="entry name" value="Adenylosuccinate lyase"/>
    <property type="match status" value="1"/>
</dbReference>
<dbReference type="Proteomes" id="UP000294887">
    <property type="component" value="Unassembled WGS sequence"/>
</dbReference>
<evidence type="ECO:0000313" key="17">
    <source>
        <dbReference type="Proteomes" id="UP000294887"/>
    </source>
</evidence>
<dbReference type="InterPro" id="IPR022761">
    <property type="entry name" value="Fumarate_lyase_N"/>
</dbReference>
<dbReference type="SUPFAM" id="SSF48557">
    <property type="entry name" value="L-aspartase-like"/>
    <property type="match status" value="1"/>
</dbReference>
<evidence type="ECO:0000256" key="7">
    <source>
        <dbReference type="ARBA" id="ARBA00023239"/>
    </source>
</evidence>
<evidence type="ECO:0000256" key="5">
    <source>
        <dbReference type="ARBA" id="ARBA00017058"/>
    </source>
</evidence>
<dbReference type="InterPro" id="IPR047136">
    <property type="entry name" value="PurB_bact"/>
</dbReference>
<dbReference type="EC" id="4.3.2.2" evidence="4 12"/>
<evidence type="ECO:0000256" key="9">
    <source>
        <dbReference type="ARBA" id="ARBA00025012"/>
    </source>
</evidence>
<comment type="catalytic activity">
    <reaction evidence="11">
        <text>N(6)-(1,2-dicarboxyethyl)-AMP = fumarate + AMP</text>
        <dbReference type="Rhea" id="RHEA:16853"/>
        <dbReference type="ChEBI" id="CHEBI:29806"/>
        <dbReference type="ChEBI" id="CHEBI:57567"/>
        <dbReference type="ChEBI" id="CHEBI:456215"/>
        <dbReference type="EC" id="4.3.2.2"/>
    </reaction>
    <physiologicalReaction direction="left-to-right" evidence="11">
        <dbReference type="Rhea" id="RHEA:16854"/>
    </physiologicalReaction>
</comment>
<dbReference type="GO" id="GO:0070626">
    <property type="term" value="F:(S)-2-(5-amino-1-(5-phospho-D-ribosyl)imidazole-4-carboxamido) succinate lyase (fumarate-forming) activity"/>
    <property type="evidence" value="ECO:0007669"/>
    <property type="project" value="RHEA"/>
</dbReference>
<dbReference type="GO" id="GO:0005829">
    <property type="term" value="C:cytosol"/>
    <property type="evidence" value="ECO:0007669"/>
    <property type="project" value="TreeGrafter"/>
</dbReference>
<evidence type="ECO:0000256" key="13">
    <source>
        <dbReference type="RuleBase" id="RU361172"/>
    </source>
</evidence>
<dbReference type="InterPro" id="IPR024083">
    <property type="entry name" value="Fumarase/histidase_N"/>
</dbReference>
<dbReference type="InterPro" id="IPR004769">
    <property type="entry name" value="Pur_lyase"/>
</dbReference>
<dbReference type="InterPro" id="IPR000362">
    <property type="entry name" value="Fumarate_lyase_fam"/>
</dbReference>
<dbReference type="NCBIfam" id="NF006764">
    <property type="entry name" value="PRK09285.1"/>
    <property type="match status" value="1"/>
</dbReference>
<dbReference type="Gene3D" id="1.20.200.10">
    <property type="entry name" value="Fumarase/aspartase (Central domain)"/>
    <property type="match status" value="1"/>
</dbReference>
<dbReference type="PANTHER" id="PTHR43411">
    <property type="entry name" value="ADENYLOSUCCINATE LYASE"/>
    <property type="match status" value="1"/>
</dbReference>
<dbReference type="GO" id="GO:0006189">
    <property type="term" value="P:'de novo' IMP biosynthetic process"/>
    <property type="evidence" value="ECO:0007669"/>
    <property type="project" value="UniProtKB-UniPathway"/>
</dbReference>
<keyword evidence="7 13" id="KW-0456">Lyase</keyword>
<dbReference type="FunFam" id="1.10.275.10:FF:000003">
    <property type="entry name" value="Adenylosuccinate lyase"/>
    <property type="match status" value="1"/>
</dbReference>
<evidence type="ECO:0000256" key="12">
    <source>
        <dbReference type="NCBIfam" id="TIGR00928"/>
    </source>
</evidence>
<accession>A0A4R1ES94</accession>
<dbReference type="UniPathway" id="UPA00075">
    <property type="reaction ID" value="UER00336"/>
</dbReference>
<evidence type="ECO:0000256" key="1">
    <source>
        <dbReference type="ARBA" id="ARBA00004706"/>
    </source>
</evidence>
<protein>
    <recommendedName>
        <fullName evidence="5 12">Adenylosuccinate lyase</fullName>
        <shortName evidence="13">ASL</shortName>
        <ecNumber evidence="4 12">4.3.2.2</ecNumber>
    </recommendedName>
    <alternativeName>
        <fullName evidence="10 13">Adenylosuccinase</fullName>
    </alternativeName>
</protein>
<dbReference type="Gene3D" id="1.10.275.10">
    <property type="entry name" value="Fumarase/aspartase (N-terminal domain)"/>
    <property type="match status" value="1"/>
</dbReference>
<dbReference type="UniPathway" id="UPA00074">
    <property type="reaction ID" value="UER00132"/>
</dbReference>
<dbReference type="GO" id="GO:0004018">
    <property type="term" value="F:N6-(1,2-dicarboxyethyl)AMP AMP-lyase (fumarate-forming) activity"/>
    <property type="evidence" value="ECO:0007669"/>
    <property type="project" value="UniProtKB-UniRule"/>
</dbReference>
<dbReference type="Gene3D" id="1.10.40.30">
    <property type="entry name" value="Fumarase/aspartase (C-terminal domain)"/>
    <property type="match status" value="1"/>
</dbReference>
<organism evidence="16 17">
    <name type="scientific">Cocleimonas flava</name>
    <dbReference type="NCBI Taxonomy" id="634765"/>
    <lineage>
        <taxon>Bacteria</taxon>
        <taxon>Pseudomonadati</taxon>
        <taxon>Pseudomonadota</taxon>
        <taxon>Gammaproteobacteria</taxon>
        <taxon>Thiotrichales</taxon>
        <taxon>Thiotrichaceae</taxon>
        <taxon>Cocleimonas</taxon>
    </lineage>
</organism>
<dbReference type="PROSITE" id="PS00163">
    <property type="entry name" value="FUMARATE_LYASES"/>
    <property type="match status" value="1"/>
</dbReference>
<dbReference type="PANTHER" id="PTHR43411:SF1">
    <property type="entry name" value="ADENYLOSUCCINATE LYASE"/>
    <property type="match status" value="1"/>
</dbReference>
<evidence type="ECO:0000256" key="11">
    <source>
        <dbReference type="ARBA" id="ARBA00049115"/>
    </source>
</evidence>
<keyword evidence="17" id="KW-1185">Reference proteome</keyword>
<dbReference type="AlphaFoldDB" id="A0A4R1ES94"/>
<comment type="catalytic activity">
    <reaction evidence="8">
        <text>(2S)-2-[5-amino-1-(5-phospho-beta-D-ribosyl)imidazole-4-carboxamido]succinate = 5-amino-1-(5-phospho-beta-D-ribosyl)imidazole-4-carboxamide + fumarate</text>
        <dbReference type="Rhea" id="RHEA:23920"/>
        <dbReference type="ChEBI" id="CHEBI:29806"/>
        <dbReference type="ChEBI" id="CHEBI:58443"/>
        <dbReference type="ChEBI" id="CHEBI:58475"/>
        <dbReference type="EC" id="4.3.2.2"/>
    </reaction>
    <physiologicalReaction direction="left-to-right" evidence="8">
        <dbReference type="Rhea" id="RHEA:23921"/>
    </physiologicalReaction>
</comment>
<comment type="caution">
    <text evidence="16">The sequence shown here is derived from an EMBL/GenBank/DDBJ whole genome shotgun (WGS) entry which is preliminary data.</text>
</comment>
<comment type="pathway">
    <text evidence="2 13">Purine metabolism; AMP biosynthesis via de novo pathway; AMP from IMP: step 2/2.</text>
</comment>
<dbReference type="InterPro" id="IPR013539">
    <property type="entry name" value="PurB_C"/>
</dbReference>
<dbReference type="InterPro" id="IPR008948">
    <property type="entry name" value="L-Aspartase-like"/>
</dbReference>
<dbReference type="PRINTS" id="PR00149">
    <property type="entry name" value="FUMRATELYASE"/>
</dbReference>
<name>A0A4R1ES94_9GAMM</name>
<comment type="pathway">
    <text evidence="1 13">Purine metabolism; IMP biosynthesis via de novo pathway; 5-amino-1-(5-phospho-D-ribosyl)imidazole-4-carboxamide from 5-amino-1-(5-phospho-D-ribosyl)imidazole-4-carboxylate: step 2/2.</text>
</comment>
<dbReference type="EMBL" id="SMFQ01000005">
    <property type="protein sequence ID" value="TCJ82614.1"/>
    <property type="molecule type" value="Genomic_DNA"/>
</dbReference>
<proteinExistence type="inferred from homology"/>
<evidence type="ECO:0000256" key="4">
    <source>
        <dbReference type="ARBA" id="ARBA00012339"/>
    </source>
</evidence>
<evidence type="ECO:0000256" key="10">
    <source>
        <dbReference type="ARBA" id="ARBA00030717"/>
    </source>
</evidence>
<keyword evidence="6 13" id="KW-0658">Purine biosynthesis</keyword>
<dbReference type="OrthoDB" id="9768878at2"/>
<evidence type="ECO:0000256" key="8">
    <source>
        <dbReference type="ARBA" id="ARBA00024477"/>
    </source>
</evidence>
<evidence type="ECO:0000256" key="2">
    <source>
        <dbReference type="ARBA" id="ARBA00004734"/>
    </source>
</evidence>
<dbReference type="RefSeq" id="WP_131907125.1">
    <property type="nucleotide sequence ID" value="NZ_BAAAFU010000007.1"/>
</dbReference>
<dbReference type="NCBIfam" id="TIGR00928">
    <property type="entry name" value="purB"/>
    <property type="match status" value="1"/>
</dbReference>
<sequence>MNLSALTALSPVDGRYASKTSALREFFSEYGLIKHRVLVEVRWLQALANHPEIAEVPAFSDTANQHLEAILTNFNEAEAQKIKDIERTTNHDVKAVEYYLKDQIADNAELNAVTEFIHFACTSEDINNLSHALMLKGGRSVMLNEIDQLNSAIRTLALDNAEIPMLCRTHGQTASPSTLGKEMANVAYRLQRQRKQIADVEILGKINGAVGNYNAHYSAYPDMDWPKFSQNFIESLGITFNPYTIQIEPHDYIAELFDATARYNTIVIDFCRDIWSYISIGYFKQKVIAGEVGSSTMPHKVNPIDFENAEGNMGMANAMMTHLSQKLPISRWQRDLTDSTVLRTLGVGFGHTSIAIQSTLKGISKLEVNEEAIAADLDANWEVLAEPIQTVMRRYGIEKPYEKLKELTRGQRINAEKMAEFIQKLEIPEEAKQQLLALSPATYIGNAIEQTKAI</sequence>
<feature type="domain" description="Adenylosuccinate lyase PurB C-terminal" evidence="15">
    <location>
        <begin position="330"/>
        <end position="444"/>
    </location>
</feature>
<dbReference type="CDD" id="cd01598">
    <property type="entry name" value="PurB"/>
    <property type="match status" value="1"/>
</dbReference>
<comment type="similarity">
    <text evidence="3 13">Belongs to the lyase 1 family. Adenylosuccinate lyase subfamily.</text>
</comment>
<reference evidence="16 17" key="1">
    <citation type="submission" date="2019-03" db="EMBL/GenBank/DDBJ databases">
        <title>Genomic Encyclopedia of Type Strains, Phase IV (KMG-IV): sequencing the most valuable type-strain genomes for metagenomic binning, comparative biology and taxonomic classification.</title>
        <authorList>
            <person name="Goeker M."/>
        </authorList>
    </citation>
    <scope>NUCLEOTIDE SEQUENCE [LARGE SCALE GENOMIC DNA]</scope>
    <source>
        <strain evidence="16 17">DSM 24830</strain>
    </source>
</reference>
<feature type="domain" description="Fumarate lyase N-terminal" evidence="14">
    <location>
        <begin position="14"/>
        <end position="311"/>
    </location>
</feature>